<proteinExistence type="predicted"/>
<accession>A0A6M3KUC3</accession>
<feature type="region of interest" description="Disordered" evidence="1">
    <location>
        <begin position="1"/>
        <end position="29"/>
    </location>
</feature>
<evidence type="ECO:0000313" key="2">
    <source>
        <dbReference type="EMBL" id="QJA85044.1"/>
    </source>
</evidence>
<dbReference type="EMBL" id="MT142550">
    <property type="protein sequence ID" value="QJA85044.1"/>
    <property type="molecule type" value="Genomic_DNA"/>
</dbReference>
<reference evidence="2" key="1">
    <citation type="submission" date="2020-03" db="EMBL/GenBank/DDBJ databases">
        <title>The deep terrestrial virosphere.</title>
        <authorList>
            <person name="Holmfeldt K."/>
            <person name="Nilsson E."/>
            <person name="Simone D."/>
            <person name="Lopez-Fernandez M."/>
            <person name="Wu X."/>
            <person name="de Brujin I."/>
            <person name="Lundin D."/>
            <person name="Andersson A."/>
            <person name="Bertilsson S."/>
            <person name="Dopson M."/>
        </authorList>
    </citation>
    <scope>NUCLEOTIDE SEQUENCE</scope>
    <source>
        <strain evidence="2">MM415B02291</strain>
    </source>
</reference>
<sequence length="73" mass="7590">MTASSASGADCQTDGATCRRPIPSADETTVESCPTCGTVLDIHYGPDIHSGCEEGRIGKNARDAQVECSDSEQ</sequence>
<dbReference type="AlphaFoldDB" id="A0A6M3KUC3"/>
<protein>
    <submittedName>
        <fullName evidence="2">Uncharacterized protein</fullName>
    </submittedName>
</protein>
<name>A0A6M3KUC3_9ZZZZ</name>
<organism evidence="2">
    <name type="scientific">viral metagenome</name>
    <dbReference type="NCBI Taxonomy" id="1070528"/>
    <lineage>
        <taxon>unclassified sequences</taxon>
        <taxon>metagenomes</taxon>
        <taxon>organismal metagenomes</taxon>
    </lineage>
</organism>
<evidence type="ECO:0000256" key="1">
    <source>
        <dbReference type="SAM" id="MobiDB-lite"/>
    </source>
</evidence>
<gene>
    <name evidence="2" type="ORF">MM415B02291_0012</name>
</gene>